<dbReference type="InterPro" id="IPR027417">
    <property type="entry name" value="P-loop_NTPase"/>
</dbReference>
<dbReference type="RefSeq" id="WP_350416862.1">
    <property type="nucleotide sequence ID" value="NZ_JBELQK010000024.1"/>
</dbReference>
<keyword evidence="2" id="KW-1185">Reference proteome</keyword>
<evidence type="ECO:0000313" key="2">
    <source>
        <dbReference type="Proteomes" id="UP001432995"/>
    </source>
</evidence>
<evidence type="ECO:0008006" key="3">
    <source>
        <dbReference type="Google" id="ProtNLM"/>
    </source>
</evidence>
<gene>
    <name evidence="1" type="ORF">ABS770_13780</name>
</gene>
<comment type="caution">
    <text evidence="1">The sequence shown here is derived from an EMBL/GenBank/DDBJ whole genome shotgun (WGS) entry which is preliminary data.</text>
</comment>
<reference evidence="1" key="1">
    <citation type="submission" date="2024-06" db="EMBL/GenBank/DDBJ databases">
        <authorList>
            <person name="Campbell A.G."/>
        </authorList>
    </citation>
    <scope>NUCLEOTIDE SEQUENCE</scope>
    <source>
        <strain evidence="1">EM17</strain>
    </source>
</reference>
<accession>A0ABV1R3F4</accession>
<organism evidence="1 2">
    <name type="scientific">Methylobacterium brachiatum</name>
    <dbReference type="NCBI Taxonomy" id="269660"/>
    <lineage>
        <taxon>Bacteria</taxon>
        <taxon>Pseudomonadati</taxon>
        <taxon>Pseudomonadota</taxon>
        <taxon>Alphaproteobacteria</taxon>
        <taxon>Hyphomicrobiales</taxon>
        <taxon>Methylobacteriaceae</taxon>
        <taxon>Methylobacterium</taxon>
    </lineage>
</organism>
<dbReference type="SUPFAM" id="SSF52540">
    <property type="entry name" value="P-loop containing nucleoside triphosphate hydrolases"/>
    <property type="match status" value="1"/>
</dbReference>
<dbReference type="EMBL" id="JBELQD010000013">
    <property type="protein sequence ID" value="MER2289333.1"/>
    <property type="molecule type" value="Genomic_DNA"/>
</dbReference>
<dbReference type="Gene3D" id="3.40.50.300">
    <property type="entry name" value="P-loop containing nucleotide triphosphate hydrolases"/>
    <property type="match status" value="1"/>
</dbReference>
<dbReference type="Proteomes" id="UP001432995">
    <property type="component" value="Unassembled WGS sequence"/>
</dbReference>
<protein>
    <recommendedName>
        <fullName evidence="3">Orc1-like AAA ATPase domain-containing protein</fullName>
    </recommendedName>
</protein>
<sequence>MVSQPKLDRLREVITENLRVQRGNADVEYINVGTALQDACSKQNHAIFARRGCGKTLLLHSSARKLKTEVKSVYLNCEDFKKHSFPNVLIEILASVFREIDQNLSGWFGRKKKSKEIVRKILNKLQDLHQSADEHDAEIKTKTAQEDALSVDSSLAGNVGKLSLKFGAKDERKAKAEVEQSFKIHREKLQELDRWLPQLKESIREFFALSPKTECIIIHIDDLYHLKRTDQAFVVDYIHRLCKDVPMFFKVATLRHASTLYADRDGQPIGIQERHDFQPINIDYTFGDFKKTVAQNSQILEQFGKSAGLTKSEILSLFKGEGFERLVMAGGGVPRDVLSLFLEALSEVGVGSGNKIGKDEVRLMSRPNFERKIDELKQDSKGDEQDDLIKGIYTIREFCMEKKTNLFLVQERMLQQNDEWKALFNRLLDYRIIHNCATALTHKSQQGTYQAFAIDIGAYAQFRKLDGRFNEIGIMEANVKEKMRSAPILDQSKLLSIFQGAPTNIESALRESILIPSSAEAES</sequence>
<evidence type="ECO:0000313" key="1">
    <source>
        <dbReference type="EMBL" id="MER2289333.1"/>
    </source>
</evidence>
<name>A0ABV1R3F4_9HYPH</name>
<proteinExistence type="predicted"/>